<name>A0A9P9WYC0_9PEZI</name>
<evidence type="ECO:0000313" key="2">
    <source>
        <dbReference type="EMBL" id="KAI1881559.1"/>
    </source>
</evidence>
<dbReference type="AlphaFoldDB" id="A0A9P9WYC0"/>
<comment type="caution">
    <text evidence="2">The sequence shown here is derived from an EMBL/GenBank/DDBJ whole genome shotgun (WGS) entry which is preliminary data.</text>
</comment>
<evidence type="ECO:0000256" key="1">
    <source>
        <dbReference type="SAM" id="MobiDB-lite"/>
    </source>
</evidence>
<dbReference type="OrthoDB" id="5326237at2759"/>
<proteinExistence type="predicted"/>
<organism evidence="2 3">
    <name type="scientific">Neoarthrinium moseri</name>
    <dbReference type="NCBI Taxonomy" id="1658444"/>
    <lineage>
        <taxon>Eukaryota</taxon>
        <taxon>Fungi</taxon>
        <taxon>Dikarya</taxon>
        <taxon>Ascomycota</taxon>
        <taxon>Pezizomycotina</taxon>
        <taxon>Sordariomycetes</taxon>
        <taxon>Xylariomycetidae</taxon>
        <taxon>Amphisphaeriales</taxon>
        <taxon>Apiosporaceae</taxon>
        <taxon>Neoarthrinium</taxon>
    </lineage>
</organism>
<feature type="region of interest" description="Disordered" evidence="1">
    <location>
        <begin position="1"/>
        <end position="22"/>
    </location>
</feature>
<dbReference type="EMBL" id="JAFIMR010000001">
    <property type="protein sequence ID" value="KAI1881559.1"/>
    <property type="molecule type" value="Genomic_DNA"/>
</dbReference>
<gene>
    <name evidence="2" type="ORF">JX265_000385</name>
</gene>
<feature type="region of interest" description="Disordered" evidence="1">
    <location>
        <begin position="93"/>
        <end position="129"/>
    </location>
</feature>
<reference evidence="2" key="1">
    <citation type="submission" date="2021-03" db="EMBL/GenBank/DDBJ databases">
        <title>Revisited historic fungal species revealed as producer of novel bioactive compounds through whole genome sequencing and comparative genomics.</title>
        <authorList>
            <person name="Vignolle G.A."/>
            <person name="Hochenegger N."/>
            <person name="Mach R.L."/>
            <person name="Mach-Aigner A.R."/>
            <person name="Javad Rahimi M."/>
            <person name="Salim K.A."/>
            <person name="Chan C.M."/>
            <person name="Lim L.B.L."/>
            <person name="Cai F."/>
            <person name="Druzhinina I.S."/>
            <person name="U'Ren J.M."/>
            <person name="Derntl C."/>
        </authorList>
    </citation>
    <scope>NUCLEOTIDE SEQUENCE</scope>
    <source>
        <strain evidence="2">TUCIM 5799</strain>
    </source>
</reference>
<keyword evidence="3" id="KW-1185">Reference proteome</keyword>
<evidence type="ECO:0000313" key="3">
    <source>
        <dbReference type="Proteomes" id="UP000829685"/>
    </source>
</evidence>
<dbReference type="Proteomes" id="UP000829685">
    <property type="component" value="Unassembled WGS sequence"/>
</dbReference>
<accession>A0A9P9WYC0</accession>
<protein>
    <submittedName>
        <fullName evidence="2">Uncharacterized protein</fullName>
    </submittedName>
</protein>
<sequence>MASNAQAAKANQEPLGAPEPWTEEQLEEALEKLKLLHIKSRELRTTVPRMLEPLGTKHASRQDALTSFQTSIASAATELRDFRTLYTSDESKKVFDQAKKSRQAEPKGIKPWRARDHPGWLDSEEKGPQ</sequence>